<sequence>MSSEHSLVNTKLVLFPALPSLASLVIPTVTQLSPASSLPRRIKSRVLSIPQRPNFQRSCTTSCHWLWFECPTT</sequence>
<protein>
    <submittedName>
        <fullName evidence="1">Uncharacterized protein</fullName>
    </submittedName>
</protein>
<gene>
    <name evidence="1" type="ORF">R3P38DRAFT_3044869</name>
</gene>
<dbReference type="EMBL" id="JAWWNJ010000081">
    <property type="protein sequence ID" value="KAK7001833.1"/>
    <property type="molecule type" value="Genomic_DNA"/>
</dbReference>
<accession>A0AAW0A7B3</accession>
<evidence type="ECO:0000313" key="2">
    <source>
        <dbReference type="Proteomes" id="UP001362999"/>
    </source>
</evidence>
<dbReference type="Proteomes" id="UP001362999">
    <property type="component" value="Unassembled WGS sequence"/>
</dbReference>
<dbReference type="AlphaFoldDB" id="A0AAW0A7B3"/>
<name>A0AAW0A7B3_9AGAR</name>
<keyword evidence="2" id="KW-1185">Reference proteome</keyword>
<reference evidence="1 2" key="1">
    <citation type="journal article" date="2024" name="J Genomics">
        <title>Draft genome sequencing and assembly of Favolaschia claudopus CIRM-BRFM 2984 isolated from oak limbs.</title>
        <authorList>
            <person name="Navarro D."/>
            <person name="Drula E."/>
            <person name="Chaduli D."/>
            <person name="Cazenave R."/>
            <person name="Ahrendt S."/>
            <person name="Wang J."/>
            <person name="Lipzen A."/>
            <person name="Daum C."/>
            <person name="Barry K."/>
            <person name="Grigoriev I.V."/>
            <person name="Favel A."/>
            <person name="Rosso M.N."/>
            <person name="Martin F."/>
        </authorList>
    </citation>
    <scope>NUCLEOTIDE SEQUENCE [LARGE SCALE GENOMIC DNA]</scope>
    <source>
        <strain evidence="1 2">CIRM-BRFM 2984</strain>
    </source>
</reference>
<evidence type="ECO:0000313" key="1">
    <source>
        <dbReference type="EMBL" id="KAK7001833.1"/>
    </source>
</evidence>
<proteinExistence type="predicted"/>
<organism evidence="1 2">
    <name type="scientific">Favolaschia claudopus</name>
    <dbReference type="NCBI Taxonomy" id="2862362"/>
    <lineage>
        <taxon>Eukaryota</taxon>
        <taxon>Fungi</taxon>
        <taxon>Dikarya</taxon>
        <taxon>Basidiomycota</taxon>
        <taxon>Agaricomycotina</taxon>
        <taxon>Agaricomycetes</taxon>
        <taxon>Agaricomycetidae</taxon>
        <taxon>Agaricales</taxon>
        <taxon>Marasmiineae</taxon>
        <taxon>Mycenaceae</taxon>
        <taxon>Favolaschia</taxon>
    </lineage>
</organism>
<comment type="caution">
    <text evidence="1">The sequence shown here is derived from an EMBL/GenBank/DDBJ whole genome shotgun (WGS) entry which is preliminary data.</text>
</comment>